<reference evidence="2 3" key="1">
    <citation type="submission" date="2015-10" db="EMBL/GenBank/DDBJ databases">
        <title>Full genome of DAOMC 229536 Phialocephala scopiformis, a fungal endophyte of spruce producing the potent anti-insectan compound rugulosin.</title>
        <authorList>
            <consortium name="DOE Joint Genome Institute"/>
            <person name="Walker A.K."/>
            <person name="Frasz S.L."/>
            <person name="Seifert K.A."/>
            <person name="Miller J.D."/>
            <person name="Mondo S.J."/>
            <person name="Labutti K."/>
            <person name="Lipzen A."/>
            <person name="Dockter R."/>
            <person name="Kennedy M."/>
            <person name="Grigoriev I.V."/>
            <person name="Spatafora J.W."/>
        </authorList>
    </citation>
    <scope>NUCLEOTIDE SEQUENCE [LARGE SCALE GENOMIC DNA]</scope>
    <source>
        <strain evidence="2 3">CBS 120377</strain>
    </source>
</reference>
<dbReference type="AlphaFoldDB" id="A0A194X1N5"/>
<dbReference type="GeneID" id="28815150"/>
<dbReference type="Proteomes" id="UP000070700">
    <property type="component" value="Unassembled WGS sequence"/>
</dbReference>
<evidence type="ECO:0000313" key="3">
    <source>
        <dbReference type="Proteomes" id="UP000070700"/>
    </source>
</evidence>
<dbReference type="RefSeq" id="XP_018068458.1">
    <property type="nucleotide sequence ID" value="XM_018205424.1"/>
</dbReference>
<gene>
    <name evidence="2" type="ORF">LY89DRAFT_152889</name>
</gene>
<sequence>MAPIPISKPGEDAFDSLDWDPDLSSVKSADESPEPVPITPQPVQPIAYTTVGSVVNPNLLPQLSAPNRIQREGANRRPLMSILQGLQPHSAQRRGPPPPLNMSNSMHYAQQLSARPSNPGNQNSFPRTFQPAIPNMEHEQATPVQAVQAVQGLDQNSLPMLSQQERDSLMMQYGTYNGVQSVASNASSPLKRSNLQQVSRHQTFNVKESCDEDARGRSQATAVQGLDRMQTLQRMAKFENPNQQYARERLSMFSATRAQPSSANPLGELNREYQFPPPGISGPSVPQSNPLLGPEGRGYQEAPPLPSRPYGYPQPLTAGPPGQRQARPSLITNTIVAQDNTAPSRWEGSDWYNSMGTHQASNTWGYQQAAQIPGQPTPVPVADLDKYNRYQPVKVVDTMPDTEAHKYFPYGLPPTFGHQYKQLSRKDQSTMDIASGLPERESSVSKEQVLDDWFYYGQRRMWGMSMDDHTEEMRKRLVARETTFGAFPPPPRKKFTESVIPRKVTAKEMDQMSVGEAAAPILGAAFGTLLSLHDKGIGSASEYSGFGEPDPDWVDSNPKANGSMFGEDWGRSLKFQGYVDSYKQSRSFR</sequence>
<feature type="compositionally biased region" description="Acidic residues" evidence="1">
    <location>
        <begin position="12"/>
        <end position="21"/>
    </location>
</feature>
<dbReference type="OrthoDB" id="10251048at2759"/>
<keyword evidence="3" id="KW-1185">Reference proteome</keyword>
<protein>
    <submittedName>
        <fullName evidence="2">Uncharacterized protein</fullName>
    </submittedName>
</protein>
<dbReference type="EMBL" id="KQ947421">
    <property type="protein sequence ID" value="KUJ14103.1"/>
    <property type="molecule type" value="Genomic_DNA"/>
</dbReference>
<accession>A0A194X1N5</accession>
<evidence type="ECO:0000256" key="1">
    <source>
        <dbReference type="SAM" id="MobiDB-lite"/>
    </source>
</evidence>
<dbReference type="InParanoid" id="A0A194X1N5"/>
<feature type="region of interest" description="Disordered" evidence="1">
    <location>
        <begin position="1"/>
        <end position="42"/>
    </location>
</feature>
<evidence type="ECO:0000313" key="2">
    <source>
        <dbReference type="EMBL" id="KUJ14103.1"/>
    </source>
</evidence>
<feature type="compositionally biased region" description="Polar residues" evidence="1">
    <location>
        <begin position="255"/>
        <end position="264"/>
    </location>
</feature>
<feature type="region of interest" description="Disordered" evidence="1">
    <location>
        <begin position="255"/>
        <end position="326"/>
    </location>
</feature>
<name>A0A194X1N5_MOLSC</name>
<proteinExistence type="predicted"/>
<dbReference type="KEGG" id="psco:LY89DRAFT_152889"/>
<organism evidence="2 3">
    <name type="scientific">Mollisia scopiformis</name>
    <name type="common">Conifer needle endophyte fungus</name>
    <name type="synonym">Phialocephala scopiformis</name>
    <dbReference type="NCBI Taxonomy" id="149040"/>
    <lineage>
        <taxon>Eukaryota</taxon>
        <taxon>Fungi</taxon>
        <taxon>Dikarya</taxon>
        <taxon>Ascomycota</taxon>
        <taxon>Pezizomycotina</taxon>
        <taxon>Leotiomycetes</taxon>
        <taxon>Helotiales</taxon>
        <taxon>Mollisiaceae</taxon>
        <taxon>Mollisia</taxon>
    </lineage>
</organism>